<dbReference type="Gene3D" id="2.60.40.10">
    <property type="entry name" value="Immunoglobulins"/>
    <property type="match status" value="2"/>
</dbReference>
<reference evidence="17 18" key="1">
    <citation type="submission" date="2018-01" db="EMBL/GenBank/DDBJ databases">
        <authorList>
            <person name="Gaut B.S."/>
            <person name="Morton B.R."/>
            <person name="Clegg M.T."/>
            <person name="Duvall M.R."/>
        </authorList>
    </citation>
    <scope>NUCLEOTIDE SEQUENCE [LARGE SCALE GENOMIC DNA]</scope>
    <source>
        <strain evidence="17">GP69</strain>
    </source>
</reference>
<dbReference type="PANTHER" id="PTHR43730">
    <property type="entry name" value="BETA-MANNOSIDASE"/>
    <property type="match status" value="1"/>
</dbReference>
<dbReference type="InterPro" id="IPR013783">
    <property type="entry name" value="Ig-like_fold"/>
</dbReference>
<feature type="domain" description="Mannosidase Ig/CBM-like" evidence="15">
    <location>
        <begin position="655"/>
        <end position="741"/>
    </location>
</feature>
<dbReference type="InterPro" id="IPR017853">
    <property type="entry name" value="GH"/>
</dbReference>
<evidence type="ECO:0000256" key="10">
    <source>
        <dbReference type="ARBA" id="ARBA00038429"/>
    </source>
</evidence>
<evidence type="ECO:0000256" key="7">
    <source>
        <dbReference type="ARBA" id="ARBA00022801"/>
    </source>
</evidence>
<dbReference type="Gene3D" id="3.20.20.80">
    <property type="entry name" value="Glycosidases"/>
    <property type="match status" value="1"/>
</dbReference>
<dbReference type="EMBL" id="OFSM01000067">
    <property type="protein sequence ID" value="SOY32742.1"/>
    <property type="molecule type" value="Genomic_DNA"/>
</dbReference>
<name>A0A2K4ZQW5_9FIRM</name>
<keyword evidence="7 17" id="KW-0378">Hydrolase</keyword>
<dbReference type="InterPro" id="IPR006102">
    <property type="entry name" value="Ig-like_GH2"/>
</dbReference>
<comment type="subcellular location">
    <subcellularLocation>
        <location evidence="2">Secreted</location>
    </subcellularLocation>
</comment>
<dbReference type="OrthoDB" id="9801077at2"/>
<dbReference type="AlphaFoldDB" id="A0A2K4ZQW5"/>
<evidence type="ECO:0000256" key="5">
    <source>
        <dbReference type="ARBA" id="ARBA00012754"/>
    </source>
</evidence>
<dbReference type="SUPFAM" id="SSF49785">
    <property type="entry name" value="Galactose-binding domain-like"/>
    <property type="match status" value="1"/>
</dbReference>
<dbReference type="Pfam" id="PF22666">
    <property type="entry name" value="Glyco_hydro_2_N2"/>
    <property type="match status" value="1"/>
</dbReference>
<dbReference type="Pfam" id="PF17753">
    <property type="entry name" value="Ig_mannosidase"/>
    <property type="match status" value="1"/>
</dbReference>
<organism evidence="17 18">
    <name type="scientific">Acetatifactor muris</name>
    <dbReference type="NCBI Taxonomy" id="879566"/>
    <lineage>
        <taxon>Bacteria</taxon>
        <taxon>Bacillati</taxon>
        <taxon>Bacillota</taxon>
        <taxon>Clostridia</taxon>
        <taxon>Lachnospirales</taxon>
        <taxon>Lachnospiraceae</taxon>
        <taxon>Acetatifactor</taxon>
    </lineage>
</organism>
<dbReference type="EC" id="3.2.1.25" evidence="5"/>
<accession>A0A2K4ZQW5</accession>
<evidence type="ECO:0000313" key="17">
    <source>
        <dbReference type="EMBL" id="SOY32742.1"/>
    </source>
</evidence>
<evidence type="ECO:0000256" key="8">
    <source>
        <dbReference type="ARBA" id="ARBA00023180"/>
    </source>
</evidence>
<dbReference type="SUPFAM" id="SSF51445">
    <property type="entry name" value="(Trans)glycosidases"/>
    <property type="match status" value="1"/>
</dbReference>
<dbReference type="SUPFAM" id="SSF49303">
    <property type="entry name" value="beta-Galactosidase/glucuronidase domain"/>
    <property type="match status" value="2"/>
</dbReference>
<dbReference type="PANTHER" id="PTHR43730:SF1">
    <property type="entry name" value="BETA-MANNOSIDASE"/>
    <property type="match status" value="1"/>
</dbReference>
<dbReference type="Proteomes" id="UP000236311">
    <property type="component" value="Unassembled WGS sequence"/>
</dbReference>
<sequence length="837" mass="96685">MILLNLNGIWKMYAAGHEESWNATVPGTVTSTLLEQGGIPDPFWRDNERKIQEILERDYVFERSFQADKKLLVQEFIELCCSGLDTLAEVRLNGMPVGNADNMHRNWRFDVKPYIRSGENKIEILFRDPSAYLKEHAPKIGKPYTVLRKAACMFGWDWGLSLPDSGIWRDIRIEGYEKGRIDTTIISQEHLNEKVMVKAKPVCRGTEGLFFRMTLFGPEGEKLGVKECPAGNTVCFEVEQPRLWWPSGYGEQPLYTLLTELVTGDCVLDHRTQKTGLRQIELDRSDDEDGSKYSFTVNHIPVFCRGENMIIEDSVVTRTDRGRYQNMIENCLRSNVNSIRVWGGAYYPPEEFYDLCDEKGILVYQDLMFACSFYQLSPEYMENVRKELEDNLARISHHACIGLFCGNNEIDCIYTVTGATDPETTELRKLFGSGEDPLPEAVRKILWANYEPLFLDMIPKLCRYYAPDTDYVPSSPSVKEPGGAEKFSDYAANGDLHYYLQYNGNAPYQKMRTMRSRFVTEMGFQSYPSMKTISSFTELEDRMPWTPVMYVHQKCAGGNEAIELYMKRDYYIPDNFDDYIFLSQLQAGEIMRYSVEHFRRDNGYCRGMMLWQLNDCWPVVSWSGIDYYGRWKALQYFIRRFYEPVLVSALEQGEEVSLWISNETKQECSGKIYWKLYGKGEKILDEGAKTVVMKAGESLPVVQLDYSGVIKEEEKRQAYLFFEWEQGEERKSGTVLFVLPREFCFPESELSVEIRETGDDYVIEAAARHLVRAAGFDTSEGDCIFSDNYFDLPPGGRRVIKVDKGSCRHISDLEDLKKQLTVRTLNDVMRRAEAFRP</sequence>
<evidence type="ECO:0000256" key="1">
    <source>
        <dbReference type="ARBA" id="ARBA00000829"/>
    </source>
</evidence>
<dbReference type="FunFam" id="3.20.20.80:FF:000050">
    <property type="entry name" value="Beta-mannosidase B"/>
    <property type="match status" value="1"/>
</dbReference>
<dbReference type="InterPro" id="IPR050887">
    <property type="entry name" value="Beta-mannosidase_GH2"/>
</dbReference>
<dbReference type="RefSeq" id="WP_103242658.1">
    <property type="nucleotide sequence ID" value="NZ_JANJZD010000068.1"/>
</dbReference>
<dbReference type="InterPro" id="IPR041625">
    <property type="entry name" value="Beta-mannosidase_Ig"/>
</dbReference>
<dbReference type="InterPro" id="IPR041447">
    <property type="entry name" value="Mannosidase_ig"/>
</dbReference>
<feature type="domain" description="Beta-mannosidase Ig-fold" evidence="14">
    <location>
        <begin position="746"/>
        <end position="827"/>
    </location>
</feature>
<evidence type="ECO:0000256" key="9">
    <source>
        <dbReference type="ARBA" id="ARBA00023295"/>
    </source>
</evidence>
<dbReference type="GO" id="GO:0005576">
    <property type="term" value="C:extracellular region"/>
    <property type="evidence" value="ECO:0007669"/>
    <property type="project" value="UniProtKB-SubCell"/>
</dbReference>
<evidence type="ECO:0000259" key="14">
    <source>
        <dbReference type="Pfam" id="PF17753"/>
    </source>
</evidence>
<evidence type="ECO:0000256" key="4">
    <source>
        <dbReference type="ARBA" id="ARBA00011738"/>
    </source>
</evidence>
<keyword evidence="18" id="KW-1185">Reference proteome</keyword>
<evidence type="ECO:0000259" key="16">
    <source>
        <dbReference type="Pfam" id="PF22666"/>
    </source>
</evidence>
<evidence type="ECO:0000256" key="11">
    <source>
        <dbReference type="ARBA" id="ARBA00041069"/>
    </source>
</evidence>
<keyword evidence="9 17" id="KW-0326">Glycosidase</keyword>
<protein>
    <recommendedName>
        <fullName evidence="11">Beta-mannosidase B</fullName>
        <ecNumber evidence="5">3.2.1.25</ecNumber>
    </recommendedName>
    <alternativeName>
        <fullName evidence="12">Mannanase B</fullName>
    </alternativeName>
</protein>
<evidence type="ECO:0000256" key="6">
    <source>
        <dbReference type="ARBA" id="ARBA00022525"/>
    </source>
</evidence>
<dbReference type="Pfam" id="PF00703">
    <property type="entry name" value="Glyco_hydro_2"/>
    <property type="match status" value="1"/>
</dbReference>
<dbReference type="GO" id="GO:0005975">
    <property type="term" value="P:carbohydrate metabolic process"/>
    <property type="evidence" value="ECO:0007669"/>
    <property type="project" value="InterPro"/>
</dbReference>
<evidence type="ECO:0000313" key="18">
    <source>
        <dbReference type="Proteomes" id="UP000236311"/>
    </source>
</evidence>
<dbReference type="Pfam" id="PF17786">
    <property type="entry name" value="Mannosidase_ig"/>
    <property type="match status" value="1"/>
</dbReference>
<comment type="similarity">
    <text evidence="10">Belongs to the glycosyl hydrolase 2 family. Beta-mannosidase B subfamily.</text>
</comment>
<gene>
    <name evidence="17" type="primary">csxA</name>
    <name evidence="17" type="ORF">AMURIS_05508</name>
</gene>
<keyword evidence="8" id="KW-0325">Glycoprotein</keyword>
<comment type="catalytic activity">
    <reaction evidence="1">
        <text>Hydrolysis of terminal, non-reducing beta-D-mannose residues in beta-D-mannosides.</text>
        <dbReference type="EC" id="3.2.1.25"/>
    </reaction>
</comment>
<dbReference type="Gene3D" id="2.60.120.260">
    <property type="entry name" value="Galactose-binding domain-like"/>
    <property type="match status" value="1"/>
</dbReference>
<feature type="domain" description="Glycoside hydrolase family 2 immunoglobulin-like beta-sandwich" evidence="13">
    <location>
        <begin position="234"/>
        <end position="278"/>
    </location>
</feature>
<dbReference type="InterPro" id="IPR054593">
    <property type="entry name" value="Beta-mannosidase-like_N2"/>
</dbReference>
<evidence type="ECO:0000259" key="13">
    <source>
        <dbReference type="Pfam" id="PF00703"/>
    </source>
</evidence>
<proteinExistence type="inferred from homology"/>
<comment type="pathway">
    <text evidence="3">Glycan metabolism; N-glycan degradation.</text>
</comment>
<evidence type="ECO:0000256" key="12">
    <source>
        <dbReference type="ARBA" id="ARBA00041614"/>
    </source>
</evidence>
<dbReference type="InterPro" id="IPR008979">
    <property type="entry name" value="Galactose-bd-like_sf"/>
</dbReference>
<dbReference type="InterPro" id="IPR036156">
    <property type="entry name" value="Beta-gal/glucu_dom_sf"/>
</dbReference>
<evidence type="ECO:0000259" key="15">
    <source>
        <dbReference type="Pfam" id="PF17786"/>
    </source>
</evidence>
<evidence type="ECO:0000256" key="3">
    <source>
        <dbReference type="ARBA" id="ARBA00004740"/>
    </source>
</evidence>
<keyword evidence="6" id="KW-0964">Secreted</keyword>
<dbReference type="GO" id="GO:0004567">
    <property type="term" value="F:beta-mannosidase activity"/>
    <property type="evidence" value="ECO:0007669"/>
    <property type="project" value="UniProtKB-EC"/>
</dbReference>
<dbReference type="GO" id="GO:0006516">
    <property type="term" value="P:glycoprotein catabolic process"/>
    <property type="evidence" value="ECO:0007669"/>
    <property type="project" value="TreeGrafter"/>
</dbReference>
<feature type="domain" description="Beta-mannosidase-like galactose-binding" evidence="16">
    <location>
        <begin position="10"/>
        <end position="169"/>
    </location>
</feature>
<evidence type="ECO:0000256" key="2">
    <source>
        <dbReference type="ARBA" id="ARBA00004613"/>
    </source>
</evidence>
<comment type="subunit">
    <text evidence="4">Homodimer.</text>
</comment>